<dbReference type="OrthoDB" id="3926209at2759"/>
<comment type="caution">
    <text evidence="2">The sequence shown here is derived from an EMBL/GenBank/DDBJ whole genome shotgun (WGS) entry which is preliminary data.</text>
</comment>
<dbReference type="OMA" id="GCFLQFQ"/>
<dbReference type="Gene3D" id="3.30.710.10">
    <property type="entry name" value="Potassium Channel Kv1.1, Chain A"/>
    <property type="match status" value="1"/>
</dbReference>
<keyword evidence="3" id="KW-1185">Reference proteome</keyword>
<dbReference type="PROSITE" id="PS50097">
    <property type="entry name" value="BTB"/>
    <property type="match status" value="1"/>
</dbReference>
<dbReference type="Proteomes" id="UP000191522">
    <property type="component" value="Unassembled WGS sequence"/>
</dbReference>
<gene>
    <name evidence="2" type="ORF">PENDEC_c026G01521</name>
</gene>
<name>A0A1V6NZI5_PENDC</name>
<dbReference type="SUPFAM" id="SSF54695">
    <property type="entry name" value="POZ domain"/>
    <property type="match status" value="1"/>
</dbReference>
<evidence type="ECO:0000313" key="2">
    <source>
        <dbReference type="EMBL" id="OQD70111.1"/>
    </source>
</evidence>
<dbReference type="PANTHER" id="PTHR47843">
    <property type="entry name" value="BTB DOMAIN-CONTAINING PROTEIN-RELATED"/>
    <property type="match status" value="1"/>
</dbReference>
<evidence type="ECO:0000259" key="1">
    <source>
        <dbReference type="PROSITE" id="PS50097"/>
    </source>
</evidence>
<dbReference type="AlphaFoldDB" id="A0A1V6NZI5"/>
<evidence type="ECO:0000313" key="3">
    <source>
        <dbReference type="Proteomes" id="UP000191522"/>
    </source>
</evidence>
<dbReference type="EMBL" id="MDYL01000026">
    <property type="protein sequence ID" value="OQD70111.1"/>
    <property type="molecule type" value="Genomic_DNA"/>
</dbReference>
<protein>
    <recommendedName>
        <fullName evidence="1">BTB domain-containing protein</fullName>
    </recommendedName>
</protein>
<dbReference type="InterPro" id="IPR000210">
    <property type="entry name" value="BTB/POZ_dom"/>
</dbReference>
<organism evidence="2 3">
    <name type="scientific">Penicillium decumbens</name>
    <dbReference type="NCBI Taxonomy" id="69771"/>
    <lineage>
        <taxon>Eukaryota</taxon>
        <taxon>Fungi</taxon>
        <taxon>Dikarya</taxon>
        <taxon>Ascomycota</taxon>
        <taxon>Pezizomycotina</taxon>
        <taxon>Eurotiomycetes</taxon>
        <taxon>Eurotiomycetidae</taxon>
        <taxon>Eurotiales</taxon>
        <taxon>Aspergillaceae</taxon>
        <taxon>Penicillium</taxon>
    </lineage>
</organism>
<sequence>MGQPQVQVSAFKKPDSNAGIHRTSVEVEMGDTRDTINDTTSRNVRFKFLDLLTSPIVDIVVGRDDNKTVLRVHQNILLESPILTELINEFEASGPRRINMPDENVETIGCFLEFQYTGDYNISQAEILPGGTDLSGAQLSQHARIYTLAEKLGLPALKNLAHIKIHRVKYTPLGMLAYARWVYTSTPENHSIRQPIASSLANQIHVLRHEATEAWEELCEVPRFARDMLKIVLEKEEENTARYEVESSGKGSARKRLRSGI</sequence>
<accession>A0A1V6NZI5</accession>
<dbReference type="Pfam" id="PF00651">
    <property type="entry name" value="BTB"/>
    <property type="match status" value="1"/>
</dbReference>
<proteinExistence type="predicted"/>
<feature type="domain" description="BTB" evidence="1">
    <location>
        <begin position="57"/>
        <end position="124"/>
    </location>
</feature>
<dbReference type="InterPro" id="IPR011333">
    <property type="entry name" value="SKP1/BTB/POZ_sf"/>
</dbReference>
<dbReference type="CDD" id="cd18186">
    <property type="entry name" value="BTB_POZ_ZBTB_KLHL-like"/>
    <property type="match status" value="1"/>
</dbReference>
<dbReference type="PANTHER" id="PTHR47843:SF3">
    <property type="entry name" value="BTB DOMAIN-CONTAINING PROTEIN"/>
    <property type="match status" value="1"/>
</dbReference>
<reference evidence="3" key="1">
    <citation type="journal article" date="2017" name="Nat. Microbiol.">
        <title>Global analysis of biosynthetic gene clusters reveals vast potential of secondary metabolite production in Penicillium species.</title>
        <authorList>
            <person name="Nielsen J.C."/>
            <person name="Grijseels S."/>
            <person name="Prigent S."/>
            <person name="Ji B."/>
            <person name="Dainat J."/>
            <person name="Nielsen K.F."/>
            <person name="Frisvad J.C."/>
            <person name="Workman M."/>
            <person name="Nielsen J."/>
        </authorList>
    </citation>
    <scope>NUCLEOTIDE SEQUENCE [LARGE SCALE GENOMIC DNA]</scope>
    <source>
        <strain evidence="3">IBT 11843</strain>
    </source>
</reference>